<protein>
    <recommendedName>
        <fullName evidence="4">very-long-chain (3R)-3-hydroxyacyl-CoA dehydratase</fullName>
        <ecNumber evidence="4">4.2.1.134</ecNumber>
    </recommendedName>
</protein>
<dbReference type="GO" id="GO:0030148">
    <property type="term" value="P:sphingolipid biosynthetic process"/>
    <property type="evidence" value="ECO:0007669"/>
    <property type="project" value="TreeGrafter"/>
</dbReference>
<evidence type="ECO:0000256" key="4">
    <source>
        <dbReference type="ARBA" id="ARBA00013122"/>
    </source>
</evidence>
<evidence type="ECO:0000256" key="11">
    <source>
        <dbReference type="ARBA" id="ARBA00023160"/>
    </source>
</evidence>
<evidence type="ECO:0000256" key="3">
    <source>
        <dbReference type="ARBA" id="ARBA00007811"/>
    </source>
</evidence>
<dbReference type="EMBL" id="JANCYW010000010">
    <property type="protein sequence ID" value="KAK4537052.1"/>
    <property type="molecule type" value="Genomic_DNA"/>
</dbReference>
<dbReference type="PANTHER" id="PTHR11035:SF3">
    <property type="entry name" value="VERY-LONG-CHAIN (3R)-3-HYDROXYACYL-COA DEHYDRATASE"/>
    <property type="match status" value="1"/>
</dbReference>
<evidence type="ECO:0000256" key="14">
    <source>
        <dbReference type="SAM" id="MobiDB-lite"/>
    </source>
</evidence>
<gene>
    <name evidence="16" type="ORF">CDCA_CDCA10G3077</name>
</gene>
<dbReference type="GO" id="GO:0005789">
    <property type="term" value="C:endoplasmic reticulum membrane"/>
    <property type="evidence" value="ECO:0007669"/>
    <property type="project" value="TreeGrafter"/>
</dbReference>
<dbReference type="InterPro" id="IPR007482">
    <property type="entry name" value="Tyr_Pase-like_PTPLA"/>
</dbReference>
<evidence type="ECO:0000256" key="10">
    <source>
        <dbReference type="ARBA" id="ARBA00023136"/>
    </source>
</evidence>
<organism evidence="16 17">
    <name type="scientific">Cyanidium caldarium</name>
    <name type="common">Red alga</name>
    <dbReference type="NCBI Taxonomy" id="2771"/>
    <lineage>
        <taxon>Eukaryota</taxon>
        <taxon>Rhodophyta</taxon>
        <taxon>Bangiophyceae</taxon>
        <taxon>Cyanidiales</taxon>
        <taxon>Cyanidiaceae</taxon>
        <taxon>Cyanidium</taxon>
    </lineage>
</organism>
<comment type="caution">
    <text evidence="16">The sequence shown here is derived from an EMBL/GenBank/DDBJ whole genome shotgun (WGS) entry which is preliminary data.</text>
</comment>
<evidence type="ECO:0000256" key="2">
    <source>
        <dbReference type="ARBA" id="ARBA00005194"/>
    </source>
</evidence>
<evidence type="ECO:0000256" key="9">
    <source>
        <dbReference type="ARBA" id="ARBA00023098"/>
    </source>
</evidence>
<comment type="pathway">
    <text evidence="2">Lipid metabolism; fatty acid biosynthesis.</text>
</comment>
<evidence type="ECO:0000313" key="17">
    <source>
        <dbReference type="Proteomes" id="UP001301350"/>
    </source>
</evidence>
<dbReference type="Pfam" id="PF04387">
    <property type="entry name" value="PTPLA"/>
    <property type="match status" value="1"/>
</dbReference>
<feature type="region of interest" description="Disordered" evidence="14">
    <location>
        <begin position="285"/>
        <end position="305"/>
    </location>
</feature>
<evidence type="ECO:0000256" key="7">
    <source>
        <dbReference type="ARBA" id="ARBA00022832"/>
    </source>
</evidence>
<evidence type="ECO:0000256" key="6">
    <source>
        <dbReference type="ARBA" id="ARBA00022692"/>
    </source>
</evidence>
<keyword evidence="7" id="KW-0276">Fatty acid metabolism</keyword>
<evidence type="ECO:0000256" key="12">
    <source>
        <dbReference type="ARBA" id="ARBA00023239"/>
    </source>
</evidence>
<keyword evidence="8 15" id="KW-1133">Transmembrane helix</keyword>
<dbReference type="GO" id="GO:0042761">
    <property type="term" value="P:very long-chain fatty acid biosynthetic process"/>
    <property type="evidence" value="ECO:0007669"/>
    <property type="project" value="TreeGrafter"/>
</dbReference>
<keyword evidence="10 15" id="KW-0472">Membrane</keyword>
<dbReference type="Proteomes" id="UP001301350">
    <property type="component" value="Unassembled WGS sequence"/>
</dbReference>
<evidence type="ECO:0000313" key="16">
    <source>
        <dbReference type="EMBL" id="KAK4537052.1"/>
    </source>
</evidence>
<feature type="transmembrane region" description="Helical" evidence="15">
    <location>
        <begin position="17"/>
        <end position="39"/>
    </location>
</feature>
<dbReference type="GO" id="GO:0102158">
    <property type="term" value="F:very-long-chain (3R)-3-hydroxyacyl-CoA dehydratase activity"/>
    <property type="evidence" value="ECO:0007669"/>
    <property type="project" value="UniProtKB-EC"/>
</dbReference>
<keyword evidence="12" id="KW-0456">Lyase</keyword>
<evidence type="ECO:0000256" key="8">
    <source>
        <dbReference type="ARBA" id="ARBA00022989"/>
    </source>
</evidence>
<keyword evidence="6 15" id="KW-0812">Transmembrane</keyword>
<dbReference type="GO" id="GO:0030497">
    <property type="term" value="P:fatty acid elongation"/>
    <property type="evidence" value="ECO:0007669"/>
    <property type="project" value="TreeGrafter"/>
</dbReference>
<keyword evidence="11" id="KW-0275">Fatty acid biosynthesis</keyword>
<evidence type="ECO:0000256" key="13">
    <source>
        <dbReference type="ARBA" id="ARBA00036671"/>
    </source>
</evidence>
<evidence type="ECO:0000256" key="1">
    <source>
        <dbReference type="ARBA" id="ARBA00004141"/>
    </source>
</evidence>
<name>A0AAV9IXP4_CYACA</name>
<dbReference type="AlphaFoldDB" id="A0AAV9IXP4"/>
<accession>A0AAV9IXP4</accession>
<keyword evidence="5" id="KW-0444">Lipid biosynthesis</keyword>
<keyword evidence="9" id="KW-0443">Lipid metabolism</keyword>
<evidence type="ECO:0000256" key="15">
    <source>
        <dbReference type="SAM" id="Phobius"/>
    </source>
</evidence>
<dbReference type="PANTHER" id="PTHR11035">
    <property type="entry name" value="VERY-LONG-CHAIN (3R)-3-HYDROXYACYL-COA DEHYDRATASE"/>
    <property type="match status" value="1"/>
</dbReference>
<comment type="catalytic activity">
    <reaction evidence="13">
        <text>a very-long-chain (3R)-3-hydroxyacyl-CoA = a very-long-chain (2E)-enoyl-CoA + H2O</text>
        <dbReference type="Rhea" id="RHEA:45812"/>
        <dbReference type="ChEBI" id="CHEBI:15377"/>
        <dbReference type="ChEBI" id="CHEBI:83728"/>
        <dbReference type="ChEBI" id="CHEBI:85440"/>
        <dbReference type="EC" id="4.2.1.134"/>
    </reaction>
</comment>
<sequence>MPAGKALEYNLGRQRYLFVYNLGLCAGWTFICASILFVIGQSAVAAAGATADRAWLTAARTLGQWTLIPPPLRRWLCPEWTDWADPWERLAWQVTFRAVQCFQTAALLELLHAALVWVRASVLVTGMQIASRVFVVWFMLTPFARELSADGYTTLVLTWSLTETVRYAYFAVQTYAAMWMPNVRGGGSAAAVPHWLSWLRYSTFVVLYPLGVSCEMWSVWCALPLIRRSGFLRVRMPNAWNVAFDLEWLCYAVLCGYPPGLWRMYTHMLRQRTRHLGARRQREVLNEAASKTRGASTEASKAKRA</sequence>
<reference evidence="16 17" key="1">
    <citation type="submission" date="2022-07" db="EMBL/GenBank/DDBJ databases">
        <title>Genome-wide signatures of adaptation to extreme environments.</title>
        <authorList>
            <person name="Cho C.H."/>
            <person name="Yoon H.S."/>
        </authorList>
    </citation>
    <scope>NUCLEOTIDE SEQUENCE [LARGE SCALE GENOMIC DNA]</scope>
    <source>
        <strain evidence="16 17">DBV 063 E5</strain>
    </source>
</reference>
<dbReference type="EC" id="4.2.1.134" evidence="4"/>
<comment type="similarity">
    <text evidence="3">Belongs to the very long-chain fatty acids dehydratase HACD family.</text>
</comment>
<proteinExistence type="inferred from homology"/>
<keyword evidence="17" id="KW-1185">Reference proteome</keyword>
<evidence type="ECO:0000256" key="5">
    <source>
        <dbReference type="ARBA" id="ARBA00022516"/>
    </source>
</evidence>
<comment type="subcellular location">
    <subcellularLocation>
        <location evidence="1">Membrane</location>
        <topology evidence="1">Multi-pass membrane protein</topology>
    </subcellularLocation>
</comment>